<feature type="domain" description="Transposase IS200-like" evidence="1">
    <location>
        <begin position="9"/>
        <end position="124"/>
    </location>
</feature>
<evidence type="ECO:0000313" key="2">
    <source>
        <dbReference type="EMBL" id="PIQ89938.1"/>
    </source>
</evidence>
<dbReference type="Pfam" id="PF01797">
    <property type="entry name" value="Y1_Tnp"/>
    <property type="match status" value="1"/>
</dbReference>
<dbReference type="GO" id="GO:0003677">
    <property type="term" value="F:DNA binding"/>
    <property type="evidence" value="ECO:0007669"/>
    <property type="project" value="InterPro"/>
</dbReference>
<accession>A0A2H0LZX2</accession>
<evidence type="ECO:0000313" key="3">
    <source>
        <dbReference type="Proteomes" id="UP000229641"/>
    </source>
</evidence>
<dbReference type="GO" id="GO:0006313">
    <property type="term" value="P:DNA transposition"/>
    <property type="evidence" value="ECO:0007669"/>
    <property type="project" value="InterPro"/>
</dbReference>
<comment type="caution">
    <text evidence="2">The sequence shown here is derived from an EMBL/GenBank/DDBJ whole genome shotgun (WGS) entry which is preliminary data.</text>
</comment>
<dbReference type="AlphaFoldDB" id="A0A2H0LZX2"/>
<name>A0A2H0LZX2_9BACT</name>
<dbReference type="EMBL" id="PCWA01000008">
    <property type="protein sequence ID" value="PIQ89938.1"/>
    <property type="molecule type" value="Genomic_DNA"/>
</dbReference>
<organism evidence="2 3">
    <name type="scientific">Candidatus Ghiorseimicrobium undicola</name>
    <dbReference type="NCBI Taxonomy" id="1974746"/>
    <lineage>
        <taxon>Bacteria</taxon>
        <taxon>Pseudomonadati</taxon>
        <taxon>Candidatus Omnitrophota</taxon>
        <taxon>Candidatus Ghiorseimicrobium</taxon>
    </lineage>
</organism>
<proteinExistence type="predicted"/>
<dbReference type="PANTHER" id="PTHR34322">
    <property type="entry name" value="TRANSPOSASE, Y1_TNP DOMAIN-CONTAINING"/>
    <property type="match status" value="1"/>
</dbReference>
<dbReference type="Proteomes" id="UP000229641">
    <property type="component" value="Unassembled WGS sequence"/>
</dbReference>
<dbReference type="Gene3D" id="3.30.70.1290">
    <property type="entry name" value="Transposase IS200-like"/>
    <property type="match status" value="1"/>
</dbReference>
<dbReference type="GO" id="GO:0004803">
    <property type="term" value="F:transposase activity"/>
    <property type="evidence" value="ECO:0007669"/>
    <property type="project" value="InterPro"/>
</dbReference>
<dbReference type="PANTHER" id="PTHR34322:SF2">
    <property type="entry name" value="TRANSPOSASE IS200-LIKE DOMAIN-CONTAINING PROTEIN"/>
    <property type="match status" value="1"/>
</dbReference>
<dbReference type="SMART" id="SM01321">
    <property type="entry name" value="Y1_Tnp"/>
    <property type="match status" value="1"/>
</dbReference>
<dbReference type="NCBIfam" id="NF047646">
    <property type="entry name" value="REP_Tyr_transpos"/>
    <property type="match status" value="1"/>
</dbReference>
<dbReference type="SUPFAM" id="SSF143422">
    <property type="entry name" value="Transposase IS200-like"/>
    <property type="match status" value="1"/>
</dbReference>
<dbReference type="InterPro" id="IPR036515">
    <property type="entry name" value="Transposase_17_sf"/>
</dbReference>
<dbReference type="InterPro" id="IPR002686">
    <property type="entry name" value="Transposase_17"/>
</dbReference>
<reference evidence="2 3" key="1">
    <citation type="submission" date="2017-09" db="EMBL/GenBank/DDBJ databases">
        <title>Depth-based differentiation of microbial function through sediment-hosted aquifers and enrichment of novel symbionts in the deep terrestrial subsurface.</title>
        <authorList>
            <person name="Probst A.J."/>
            <person name="Ladd B."/>
            <person name="Jarett J.K."/>
            <person name="Geller-Mcgrath D.E."/>
            <person name="Sieber C.M."/>
            <person name="Emerson J.B."/>
            <person name="Anantharaman K."/>
            <person name="Thomas B.C."/>
            <person name="Malmstrom R."/>
            <person name="Stieglmeier M."/>
            <person name="Klingl A."/>
            <person name="Woyke T."/>
            <person name="Ryan C.M."/>
            <person name="Banfield J.F."/>
        </authorList>
    </citation>
    <scope>NUCLEOTIDE SEQUENCE [LARGE SCALE GENOMIC DNA]</scope>
    <source>
        <strain evidence="2">CG11_big_fil_rev_8_21_14_0_20_42_13</strain>
    </source>
</reference>
<sequence length="229" mass="26768">MPRQPRLIVAGYPHHIILRGNNRSAIFDNDKDRRFFLKCLEEAKKKTSSKIYAYCLMTNHVHLLIEPRTNNAISDMLQSLGRRYVRYINAAYKRTGTLWEGRFKSSLVSQDEYFLACIRYIELNPIRAKIAKELKDYPWSSFKFRAEGKSNSLLSEDPVYSALGKTPKERQEKYKEWLKKNISDEELNLIRNVTQRGGIFSSKDFFDKIAKITGRDVALKPRGRPRKSL</sequence>
<protein>
    <submittedName>
        <fullName evidence="2">Transposase</fullName>
    </submittedName>
</protein>
<gene>
    <name evidence="2" type="ORF">COV72_00495</name>
</gene>
<evidence type="ECO:0000259" key="1">
    <source>
        <dbReference type="SMART" id="SM01321"/>
    </source>
</evidence>